<organism evidence="1">
    <name type="scientific">Methylobacterium bullatum</name>
    <dbReference type="NCBI Taxonomy" id="570505"/>
    <lineage>
        <taxon>Bacteria</taxon>
        <taxon>Pseudomonadati</taxon>
        <taxon>Pseudomonadota</taxon>
        <taxon>Alphaproteobacteria</taxon>
        <taxon>Hyphomicrobiales</taxon>
        <taxon>Methylobacteriaceae</taxon>
        <taxon>Methylobacterium</taxon>
    </lineage>
</organism>
<name>A0A679J5X9_9HYPH</name>
<accession>A0A679J5X9</accession>
<dbReference type="GO" id="GO:0005198">
    <property type="term" value="F:structural molecule activity"/>
    <property type="evidence" value="ECO:0007669"/>
    <property type="project" value="InterPro"/>
</dbReference>
<evidence type="ECO:0000313" key="1">
    <source>
        <dbReference type="EMBL" id="CAA2104956.1"/>
    </source>
</evidence>
<gene>
    <name evidence="1" type="ORF">MBUL_02954</name>
</gene>
<protein>
    <recommendedName>
        <fullName evidence="2">Phage portal protein</fullName>
    </recommendedName>
</protein>
<proteinExistence type="predicted"/>
<dbReference type="GO" id="GO:0019068">
    <property type="term" value="P:virion assembly"/>
    <property type="evidence" value="ECO:0007669"/>
    <property type="project" value="InterPro"/>
</dbReference>
<dbReference type="Pfam" id="PF05136">
    <property type="entry name" value="Phage_portal_2"/>
    <property type="match status" value="1"/>
</dbReference>
<reference evidence="1" key="1">
    <citation type="submission" date="2019-12" db="EMBL/GenBank/DDBJ databases">
        <authorList>
            <person name="Cremers G."/>
        </authorList>
    </citation>
    <scope>NUCLEOTIDE SEQUENCE</scope>
    <source>
        <strain evidence="1">Mbul1</strain>
    </source>
</reference>
<sequence>MAGPSVFRKLLSRIVGAPAQTRRFDAAGGGRRWDARPSFGAVGPETLAAAAPVRERSRYFAHNNSWAASGVAALVAAHVGAGITPSSSHPDPEIRRSLNQFFARWAAGADADGRTDFFGIQAAAVRGMVMDGESFLHFEWHDNSLRLRLIPAEMVDASHTVELGDGRRIIAGIEFDAHGRRVAYHVLQGRPTDLFASYAPPVRVDAADIVHLFQPMGAGQVRGISWLAPILLRLSELDQLEDALLVGTKVAAMHAGFLQDQNGAGQAFEGDQLGSILETGLEPGTLKVLPSGYSIEFSAPQQAQQAIEFAKLQLRAVAAGLGVPEHLLTGDLSGANYSSLRAGLVAFRQRVEQVQYQTIIPQMLNPIWDRVVNLAALSGEIDAEDNLGADWYPPPMPWVDPLKDAEATQAMLDSGLMSRRQAVAALGYDVEVLDAEIAADRERERALGLVFGAAPRPSTTEPKGPTGA</sequence>
<dbReference type="NCBIfam" id="TIGR01539">
    <property type="entry name" value="portal_lambda"/>
    <property type="match status" value="1"/>
</dbReference>
<dbReference type="EMBL" id="LR743504">
    <property type="protein sequence ID" value="CAA2104956.1"/>
    <property type="molecule type" value="Genomic_DNA"/>
</dbReference>
<dbReference type="InterPro" id="IPR006429">
    <property type="entry name" value="Phage_lambda_portal"/>
</dbReference>
<evidence type="ECO:0008006" key="2">
    <source>
        <dbReference type="Google" id="ProtNLM"/>
    </source>
</evidence>
<dbReference type="AlphaFoldDB" id="A0A679J5X9"/>